<comment type="cofactor">
    <cofactor evidence="1">
        <name>Mg(2+)</name>
        <dbReference type="ChEBI" id="CHEBI:18420"/>
    </cofactor>
</comment>
<dbReference type="GO" id="GO:0043139">
    <property type="term" value="F:5'-3' DNA helicase activity"/>
    <property type="evidence" value="ECO:0007669"/>
    <property type="project" value="UniProtKB-EC"/>
</dbReference>
<evidence type="ECO:0000313" key="5">
    <source>
        <dbReference type="Proteomes" id="UP000050761"/>
    </source>
</evidence>
<dbReference type="Pfam" id="PF21530">
    <property type="entry name" value="Pif1_2B_dom"/>
    <property type="match status" value="1"/>
</dbReference>
<dbReference type="GO" id="GO:0005524">
    <property type="term" value="F:ATP binding"/>
    <property type="evidence" value="ECO:0007669"/>
    <property type="project" value="UniProtKB-KW"/>
</dbReference>
<accession>A0A183FW59</accession>
<dbReference type="GO" id="GO:0006310">
    <property type="term" value="P:DNA recombination"/>
    <property type="evidence" value="ECO:0007669"/>
    <property type="project" value="UniProtKB-KW"/>
</dbReference>
<keyword evidence="1" id="KW-0347">Helicase</keyword>
<evidence type="ECO:0000313" key="4">
    <source>
        <dbReference type="EMBL" id="VDO93024.1"/>
    </source>
</evidence>
<dbReference type="EC" id="5.6.2.3" evidence="1"/>
<keyword evidence="1" id="KW-0378">Hydrolase</keyword>
<dbReference type="Pfam" id="PF05970">
    <property type="entry name" value="PIF1"/>
    <property type="match status" value="1"/>
</dbReference>
<dbReference type="InterPro" id="IPR027417">
    <property type="entry name" value="P-loop_NTPase"/>
</dbReference>
<dbReference type="PANTHER" id="PTHR10492:SF57">
    <property type="entry name" value="ATP-DEPENDENT DNA HELICASE"/>
    <property type="match status" value="1"/>
</dbReference>
<dbReference type="Proteomes" id="UP000050761">
    <property type="component" value="Unassembled WGS sequence"/>
</dbReference>
<dbReference type="Gene3D" id="3.40.50.300">
    <property type="entry name" value="P-loop containing nucleotide triphosphate hydrolases"/>
    <property type="match status" value="1"/>
</dbReference>
<sequence length="312" mass="35045">MAPKYALEAVDKLLKGITELQLPFGGKAIILCGDFRQIPLLLWLKQKDPKFGTFRSRVPHCGLISATSNGGIDWSNFLIQLGNGELQNHSNEVQVSDDLPSSGDIVDDTFSDTRTLKDMIERGRAILTVKNFDSLEINNKRGIDEVINDETIATDNTEYSLEFLNSLTPQGYPPHELHLKKGALVMLLRNLRVSQGLHNGTRLTIKRMDRYILGCKIATGTNKGQYFLIPSIIFCLPVHDTSPCRFKRRQFPLRLASAMTINKSQGQTFDKVGVYLPSPVISHGQLYVACSRVRQKFHLKIWLIPGLKTIPK</sequence>
<evidence type="ECO:0000313" key="6">
    <source>
        <dbReference type="WBParaSite" id="HPBE_0001263901-mRNA-1"/>
    </source>
</evidence>
<proteinExistence type="inferred from homology"/>
<comment type="catalytic activity">
    <reaction evidence="1">
        <text>ATP + H2O = ADP + phosphate + H(+)</text>
        <dbReference type="Rhea" id="RHEA:13065"/>
        <dbReference type="ChEBI" id="CHEBI:15377"/>
        <dbReference type="ChEBI" id="CHEBI:15378"/>
        <dbReference type="ChEBI" id="CHEBI:30616"/>
        <dbReference type="ChEBI" id="CHEBI:43474"/>
        <dbReference type="ChEBI" id="CHEBI:456216"/>
        <dbReference type="EC" id="5.6.2.3"/>
    </reaction>
</comment>
<keyword evidence="1" id="KW-0547">Nucleotide-binding</keyword>
<dbReference type="EMBL" id="UZAH01027580">
    <property type="protein sequence ID" value="VDO93024.1"/>
    <property type="molecule type" value="Genomic_DNA"/>
</dbReference>
<keyword evidence="1" id="KW-0067">ATP-binding</keyword>
<dbReference type="PANTHER" id="PTHR10492">
    <property type="match status" value="1"/>
</dbReference>
<dbReference type="CDD" id="cd18809">
    <property type="entry name" value="SF1_C_RecD"/>
    <property type="match status" value="1"/>
</dbReference>
<dbReference type="InterPro" id="IPR049163">
    <property type="entry name" value="Pif1-like_2B_dom"/>
</dbReference>
<keyword evidence="1" id="KW-0227">DNA damage</keyword>
<accession>A0A3P8A9Y6</accession>
<dbReference type="GO" id="GO:0000723">
    <property type="term" value="P:telomere maintenance"/>
    <property type="evidence" value="ECO:0007669"/>
    <property type="project" value="InterPro"/>
</dbReference>
<dbReference type="WBParaSite" id="HPBE_0001263901-mRNA-1">
    <property type="protein sequence ID" value="HPBE_0001263901-mRNA-1"/>
    <property type="gene ID" value="HPBE_0001263901"/>
</dbReference>
<reference evidence="6" key="2">
    <citation type="submission" date="2019-09" db="UniProtKB">
        <authorList>
            <consortium name="WormBaseParasite"/>
        </authorList>
    </citation>
    <scope>IDENTIFICATION</scope>
</reference>
<feature type="domain" description="DNA helicase Pif1-like 2B" evidence="3">
    <location>
        <begin position="162"/>
        <end position="206"/>
    </location>
</feature>
<evidence type="ECO:0000259" key="2">
    <source>
        <dbReference type="Pfam" id="PF05970"/>
    </source>
</evidence>
<feature type="domain" description="DNA helicase Pif1-like DEAD-box helicase" evidence="2">
    <location>
        <begin position="1"/>
        <end position="39"/>
    </location>
</feature>
<reference evidence="4 5" key="1">
    <citation type="submission" date="2018-11" db="EMBL/GenBank/DDBJ databases">
        <authorList>
            <consortium name="Pathogen Informatics"/>
        </authorList>
    </citation>
    <scope>NUCLEOTIDE SEQUENCE [LARGE SCALE GENOMIC DNA]</scope>
</reference>
<protein>
    <recommendedName>
        <fullName evidence="1">ATP-dependent DNA helicase</fullName>
        <ecNumber evidence="1">5.6.2.3</ecNumber>
    </recommendedName>
</protein>
<organism evidence="5 6">
    <name type="scientific">Heligmosomoides polygyrus</name>
    <name type="common">Parasitic roundworm</name>
    <dbReference type="NCBI Taxonomy" id="6339"/>
    <lineage>
        <taxon>Eukaryota</taxon>
        <taxon>Metazoa</taxon>
        <taxon>Ecdysozoa</taxon>
        <taxon>Nematoda</taxon>
        <taxon>Chromadorea</taxon>
        <taxon>Rhabditida</taxon>
        <taxon>Rhabditina</taxon>
        <taxon>Rhabditomorpha</taxon>
        <taxon>Strongyloidea</taxon>
        <taxon>Heligmosomidae</taxon>
        <taxon>Heligmosomoides</taxon>
    </lineage>
</organism>
<dbReference type="AlphaFoldDB" id="A0A183FW59"/>
<keyword evidence="5" id="KW-1185">Reference proteome</keyword>
<dbReference type="OrthoDB" id="272985at2759"/>
<gene>
    <name evidence="4" type="ORF">HPBE_LOCUS12640</name>
</gene>
<dbReference type="InterPro" id="IPR010285">
    <property type="entry name" value="DNA_helicase_pif1-like_DEAD"/>
</dbReference>
<dbReference type="GO" id="GO:0016787">
    <property type="term" value="F:hydrolase activity"/>
    <property type="evidence" value="ECO:0007669"/>
    <property type="project" value="UniProtKB-KW"/>
</dbReference>
<comment type="similarity">
    <text evidence="1">Belongs to the helicase family.</text>
</comment>
<dbReference type="SUPFAM" id="SSF52540">
    <property type="entry name" value="P-loop containing nucleoside triphosphate hydrolases"/>
    <property type="match status" value="1"/>
</dbReference>
<evidence type="ECO:0000259" key="3">
    <source>
        <dbReference type="Pfam" id="PF21530"/>
    </source>
</evidence>
<dbReference type="GO" id="GO:0006281">
    <property type="term" value="P:DNA repair"/>
    <property type="evidence" value="ECO:0007669"/>
    <property type="project" value="UniProtKB-KW"/>
</dbReference>
<keyword evidence="1" id="KW-0234">DNA repair</keyword>
<keyword evidence="1" id="KW-0233">DNA recombination</keyword>
<name>A0A183FW59_HELPZ</name>
<evidence type="ECO:0000256" key="1">
    <source>
        <dbReference type="RuleBase" id="RU363044"/>
    </source>
</evidence>